<dbReference type="InterPro" id="IPR001680">
    <property type="entry name" value="WD40_rpt"/>
</dbReference>
<evidence type="ECO:0000313" key="3">
    <source>
        <dbReference type="Proteomes" id="UP000053647"/>
    </source>
</evidence>
<evidence type="ECO:0000313" key="2">
    <source>
        <dbReference type="EMBL" id="KIJ12114.1"/>
    </source>
</evidence>
<keyword evidence="3" id="KW-1185">Reference proteome</keyword>
<dbReference type="HOGENOM" id="CLU_000288_7_18_1"/>
<protein>
    <submittedName>
        <fullName evidence="2">Unplaced genomic scaffold PAXINscaffold_46, whole genome shotgun sequence</fullName>
    </submittedName>
</protein>
<reference evidence="2 3" key="1">
    <citation type="submission" date="2014-06" db="EMBL/GenBank/DDBJ databases">
        <authorList>
            <consortium name="DOE Joint Genome Institute"/>
            <person name="Kuo A."/>
            <person name="Kohler A."/>
            <person name="Nagy L.G."/>
            <person name="Floudas D."/>
            <person name="Copeland A."/>
            <person name="Barry K.W."/>
            <person name="Cichocki N."/>
            <person name="Veneault-Fourrey C."/>
            <person name="LaButti K."/>
            <person name="Lindquist E.A."/>
            <person name="Lipzen A."/>
            <person name="Lundell T."/>
            <person name="Morin E."/>
            <person name="Murat C."/>
            <person name="Sun H."/>
            <person name="Tunlid A."/>
            <person name="Henrissat B."/>
            <person name="Grigoriev I.V."/>
            <person name="Hibbett D.S."/>
            <person name="Martin F."/>
            <person name="Nordberg H.P."/>
            <person name="Cantor M.N."/>
            <person name="Hua S.X."/>
        </authorList>
    </citation>
    <scope>NUCLEOTIDE SEQUENCE [LARGE SCALE GENOMIC DNA]</scope>
    <source>
        <strain evidence="2 3">ATCC 200175</strain>
    </source>
</reference>
<dbReference type="InterPro" id="IPR015943">
    <property type="entry name" value="WD40/YVTN_repeat-like_dom_sf"/>
</dbReference>
<dbReference type="OrthoDB" id="346907at2759"/>
<dbReference type="InterPro" id="IPR036322">
    <property type="entry name" value="WD40_repeat_dom_sf"/>
</dbReference>
<dbReference type="EMBL" id="KN819368">
    <property type="protein sequence ID" value="KIJ12114.1"/>
    <property type="molecule type" value="Genomic_DNA"/>
</dbReference>
<gene>
    <name evidence="2" type="ORF">PAXINDRAFT_15024</name>
</gene>
<name>A0A0C9STI8_PAXIN</name>
<dbReference type="InterPro" id="IPR011009">
    <property type="entry name" value="Kinase-like_dom_sf"/>
</dbReference>
<evidence type="ECO:0000256" key="1">
    <source>
        <dbReference type="PROSITE-ProRule" id="PRU00221"/>
    </source>
</evidence>
<dbReference type="PROSITE" id="PS50082">
    <property type="entry name" value="WD_REPEATS_2"/>
    <property type="match status" value="1"/>
</dbReference>
<dbReference type="InterPro" id="IPR051681">
    <property type="entry name" value="Ser/Thr_Kinases-Pseudokinases"/>
</dbReference>
<keyword evidence="1" id="KW-0853">WD repeat</keyword>
<dbReference type="AlphaFoldDB" id="A0A0C9STI8"/>
<dbReference type="SUPFAM" id="SSF56112">
    <property type="entry name" value="Protein kinase-like (PK-like)"/>
    <property type="match status" value="1"/>
</dbReference>
<dbReference type="SUPFAM" id="SSF50978">
    <property type="entry name" value="WD40 repeat-like"/>
    <property type="match status" value="1"/>
</dbReference>
<reference evidence="3" key="2">
    <citation type="submission" date="2015-01" db="EMBL/GenBank/DDBJ databases">
        <title>Evolutionary Origins and Diversification of the Mycorrhizal Mutualists.</title>
        <authorList>
            <consortium name="DOE Joint Genome Institute"/>
            <consortium name="Mycorrhizal Genomics Consortium"/>
            <person name="Kohler A."/>
            <person name="Kuo A."/>
            <person name="Nagy L.G."/>
            <person name="Floudas D."/>
            <person name="Copeland A."/>
            <person name="Barry K.W."/>
            <person name="Cichocki N."/>
            <person name="Veneault-Fourrey C."/>
            <person name="LaButti K."/>
            <person name="Lindquist E.A."/>
            <person name="Lipzen A."/>
            <person name="Lundell T."/>
            <person name="Morin E."/>
            <person name="Murat C."/>
            <person name="Riley R."/>
            <person name="Ohm R."/>
            <person name="Sun H."/>
            <person name="Tunlid A."/>
            <person name="Henrissat B."/>
            <person name="Grigoriev I.V."/>
            <person name="Hibbett D.S."/>
            <person name="Martin F."/>
        </authorList>
    </citation>
    <scope>NUCLEOTIDE SEQUENCE [LARGE SCALE GENOMIC DNA]</scope>
    <source>
        <strain evidence="3">ATCC 200175</strain>
    </source>
</reference>
<sequence length="417" mass="47706">MDAHSGYPIEQPLQHEEQLHTVTFSTSGEFMASGGNDRKVSIWRVLWWDETQKQVITTLMYLPTPVLPYSLPKTHHSSGLLDTAWNLDEINRSNFAQDLTGYVVREGAHPFASGSFGDIYRGKLPVAVKAIRTYTADDSDYTKKNKRLRRELKTWANLEHTNILSHFGTSMGFGRFPAMVPEDDENPLDIFPTPQIDVYSFGRIMLQGKSLTTTISATHKCCLQFYKGSFRNGPGRALVTDRQWTFMQRCWMLVDVGEPRPHDDEIVEFARQELDEIEKAFPDYDGTSTWANLEHTNILPFFGTTMGFGRFPAMVPEDDENPLDIFPTPQSDVYSFGRIMLQGKSLTTTISATHKCCLQFYKGSFRNGPGRALVTDRQWTFMQRCWMLVDVGEPRPHDDEIVEFARQELDEIEKAFP</sequence>
<dbReference type="Gene3D" id="2.130.10.10">
    <property type="entry name" value="YVTN repeat-like/Quinoprotein amine dehydrogenase"/>
    <property type="match status" value="1"/>
</dbReference>
<dbReference type="PROSITE" id="PS50294">
    <property type="entry name" value="WD_REPEATS_REGION"/>
    <property type="match status" value="1"/>
</dbReference>
<feature type="repeat" description="WD" evidence="1">
    <location>
        <begin position="12"/>
        <end position="45"/>
    </location>
</feature>
<proteinExistence type="predicted"/>
<accession>A0A0C9STI8</accession>
<dbReference type="PANTHER" id="PTHR44329">
    <property type="entry name" value="SERINE/THREONINE-PROTEIN KINASE TNNI3K-RELATED"/>
    <property type="match status" value="1"/>
</dbReference>
<dbReference type="SMART" id="SM00320">
    <property type="entry name" value="WD40"/>
    <property type="match status" value="1"/>
</dbReference>
<dbReference type="GO" id="GO:0004674">
    <property type="term" value="F:protein serine/threonine kinase activity"/>
    <property type="evidence" value="ECO:0007669"/>
    <property type="project" value="TreeGrafter"/>
</dbReference>
<organism evidence="2 3">
    <name type="scientific">Paxillus involutus ATCC 200175</name>
    <dbReference type="NCBI Taxonomy" id="664439"/>
    <lineage>
        <taxon>Eukaryota</taxon>
        <taxon>Fungi</taxon>
        <taxon>Dikarya</taxon>
        <taxon>Basidiomycota</taxon>
        <taxon>Agaricomycotina</taxon>
        <taxon>Agaricomycetes</taxon>
        <taxon>Agaricomycetidae</taxon>
        <taxon>Boletales</taxon>
        <taxon>Paxilineae</taxon>
        <taxon>Paxillaceae</taxon>
        <taxon>Paxillus</taxon>
    </lineage>
</organism>
<dbReference type="Proteomes" id="UP000053647">
    <property type="component" value="Unassembled WGS sequence"/>
</dbReference>
<dbReference type="Gene3D" id="3.30.200.20">
    <property type="entry name" value="Phosphorylase Kinase, domain 1"/>
    <property type="match status" value="1"/>
</dbReference>